<protein>
    <submittedName>
        <fullName evidence="2">ATPase involved in DNA repair</fullName>
    </submittedName>
</protein>
<name>A0A449AUP4_9BACT</name>
<evidence type="ECO:0000313" key="2">
    <source>
        <dbReference type="EMBL" id="VEU70239.1"/>
    </source>
</evidence>
<evidence type="ECO:0000256" key="1">
    <source>
        <dbReference type="SAM" id="Coils"/>
    </source>
</evidence>
<dbReference type="Gene3D" id="3.40.50.11110">
    <property type="entry name" value="Sialyltransferase, C-terminal GT-B Rossman nucleotide-binding domain"/>
    <property type="match status" value="1"/>
</dbReference>
<feature type="coiled-coil region" evidence="1">
    <location>
        <begin position="30"/>
        <end position="148"/>
    </location>
</feature>
<dbReference type="RefSeq" id="WP_027333657.1">
    <property type="nucleotide sequence ID" value="NZ_LR215024.1"/>
</dbReference>
<accession>A0A449AUP4</accession>
<evidence type="ECO:0000313" key="3">
    <source>
        <dbReference type="Proteomes" id="UP000290815"/>
    </source>
</evidence>
<dbReference type="Gene3D" id="1.10.287.1490">
    <property type="match status" value="1"/>
</dbReference>
<dbReference type="Proteomes" id="UP000290815">
    <property type="component" value="Chromosome"/>
</dbReference>
<dbReference type="EMBL" id="LR215024">
    <property type="protein sequence ID" value="VEU70239.1"/>
    <property type="molecule type" value="Genomic_DNA"/>
</dbReference>
<gene>
    <name evidence="2" type="ORF">NCTC10194_00241</name>
</gene>
<sequence>MKKQIRKIILPSLCTAALTFPIVLSSSCEDQTLKDKVKEYENQIETQNNKLQEIQAKLESLIQELEKEKAKNKDALSELETKVSENEALKQELSTEVANLEEKKTELQKALKNFETNKTELEGKKKEIQELNKQLAEKQESLDYVLSQYEYFKEENRRLTNQLNSTDTEIQALLQGIKLINKDGLFSAFFADLVDSGLNEYPSVFITRNAAQVFLSSFIQMIGQINAFKDKNKPYNDILYFIDESVWNYEKALNEPNTQRFNLEYLDDKYHSIFNIKNKEWNLEEGRISLINNTKYISGVNKPFDTFFKSMDEMLTYFQPYLDKGVKLFDFYIPEISWIFDAKEDMRNWIFKHANKIVFISDGNAQQYHFIENHYQNWALNDKPRQYSKSELLEIWNNFQQNDNVNKLPIDFEYFYTLEEKFKIYNLEKNYINSFNGKLRSRGKEWAVLNINQYPVDPYEIQNYLQVTNQDFINEFLTVNKINKTSFLDFIIKGREKFDPRKKNLIFIGSSLFKKNNKGWRINQNQRAYQEIQNYIAKLKELYPLSEYNYFFKLHPSYLKSDADEYIDLLFGTEDAKNSAILLDPTLAWEYLMSIDIQNMQNDSSILFNSDGTSKTELFGLQGTTTVLLTTMVLLNSHFGWDAEQIKTFVNFHNFPLSNTFNILSRDKYYENPDVAYQANLAQMARVYKYFLGLPFFPQESDWIDMRAFFKRQN</sequence>
<dbReference type="KEGG" id="mgly:NCTC10194_00241"/>
<dbReference type="PROSITE" id="PS51257">
    <property type="entry name" value="PROKAR_LIPOPROTEIN"/>
    <property type="match status" value="1"/>
</dbReference>
<dbReference type="AlphaFoldDB" id="A0A449AUP4"/>
<keyword evidence="3" id="KW-1185">Reference proteome</keyword>
<keyword evidence="1" id="KW-0175">Coiled coil</keyword>
<reference evidence="2 3" key="1">
    <citation type="submission" date="2019-01" db="EMBL/GenBank/DDBJ databases">
        <authorList>
            <consortium name="Pathogen Informatics"/>
        </authorList>
    </citation>
    <scope>NUCLEOTIDE SEQUENCE [LARGE SCALE GENOMIC DNA]</scope>
    <source>
        <strain evidence="2 3">NCTC10194</strain>
    </source>
</reference>
<organism evidence="2 3">
    <name type="scientific">Mycoplasmopsis glycophila</name>
    <dbReference type="NCBI Taxonomy" id="171285"/>
    <lineage>
        <taxon>Bacteria</taxon>
        <taxon>Bacillati</taxon>
        <taxon>Mycoplasmatota</taxon>
        <taxon>Mycoplasmoidales</taxon>
        <taxon>Metamycoplasmataceae</taxon>
        <taxon>Mycoplasmopsis</taxon>
    </lineage>
</organism>
<proteinExistence type="predicted"/>